<evidence type="ECO:0000313" key="3">
    <source>
        <dbReference type="Proteomes" id="UP000256310"/>
    </source>
</evidence>
<feature type="region of interest" description="Disordered" evidence="1">
    <location>
        <begin position="205"/>
        <end position="237"/>
    </location>
</feature>
<dbReference type="Proteomes" id="UP000256310">
    <property type="component" value="Unassembled WGS sequence"/>
</dbReference>
<evidence type="ECO:0000313" key="2">
    <source>
        <dbReference type="EMBL" id="RED16723.1"/>
    </source>
</evidence>
<dbReference type="EMBL" id="QRDP01000004">
    <property type="protein sequence ID" value="RED16723.1"/>
    <property type="molecule type" value="Genomic_DNA"/>
</dbReference>
<feature type="region of interest" description="Disordered" evidence="1">
    <location>
        <begin position="1"/>
        <end position="33"/>
    </location>
</feature>
<evidence type="ECO:0000256" key="1">
    <source>
        <dbReference type="SAM" id="MobiDB-lite"/>
    </source>
</evidence>
<name>A0A3D9FG36_9SPHN</name>
<organism evidence="2 3">
    <name type="scientific">Parasphingopyxis lamellibrachiae</name>
    <dbReference type="NCBI Taxonomy" id="680125"/>
    <lineage>
        <taxon>Bacteria</taxon>
        <taxon>Pseudomonadati</taxon>
        <taxon>Pseudomonadota</taxon>
        <taxon>Alphaproteobacteria</taxon>
        <taxon>Sphingomonadales</taxon>
        <taxon>Sphingomonadaceae</taxon>
        <taxon>Parasphingopyxis</taxon>
    </lineage>
</organism>
<proteinExistence type="predicted"/>
<accession>A0A3D9FG36</accession>
<sequence>MDNPQPFEADESGIADAEGDAAIEPPPQIGTDERRMHVRAYNHWASLLHSRAYPSIEDLDPATIGDFGPHSVLLDFTAGLNNPSIAWLGGALRTECDIDDTIEDIADVPPRSLLSRLTDHYMQIIANQAPVGFEAEFENHRDVNMLYRGILMPFSSDDDTIDFIYGVINWKEVAAAEVHADLQQGVDQALAARLAPVEEAAPLWADGPNRSFESSDPAAPAFSSEDDTPSHGGDFAALDESLAGPERLVDYLVAARDSAEQAKSADQRSRAALYDALGRAYDFALCAEAEPETYAEILQDAGITGQDRAPMTPITKLVFGVDYDKTRLTEFAAALSHAKREHIAAGTFADYLKSHKGGLKAVVAAERAARRPASRPDKLEDACEALRHAPVLDYVTLDQDADSDEEFALLMARRLPDGRIAVIGAVPHDKALTDRAIRKVAG</sequence>
<gene>
    <name evidence="2" type="ORF">DFR46_1752</name>
</gene>
<keyword evidence="3" id="KW-1185">Reference proteome</keyword>
<dbReference type="AlphaFoldDB" id="A0A3D9FG36"/>
<dbReference type="OrthoDB" id="7441080at2"/>
<reference evidence="2 3" key="1">
    <citation type="submission" date="2018-07" db="EMBL/GenBank/DDBJ databases">
        <title>Genomic Encyclopedia of Type Strains, Phase IV (KMG-IV): sequencing the most valuable type-strain genomes for metagenomic binning, comparative biology and taxonomic classification.</title>
        <authorList>
            <person name="Goeker M."/>
        </authorList>
    </citation>
    <scope>NUCLEOTIDE SEQUENCE [LARGE SCALE GENOMIC DNA]</scope>
    <source>
        <strain evidence="2 3">DSM 26725</strain>
    </source>
</reference>
<protein>
    <recommendedName>
        <fullName evidence="4">PAS domain-containing protein</fullName>
    </recommendedName>
</protein>
<comment type="caution">
    <text evidence="2">The sequence shown here is derived from an EMBL/GenBank/DDBJ whole genome shotgun (WGS) entry which is preliminary data.</text>
</comment>
<evidence type="ECO:0008006" key="4">
    <source>
        <dbReference type="Google" id="ProtNLM"/>
    </source>
</evidence>
<feature type="compositionally biased region" description="Acidic residues" evidence="1">
    <location>
        <begin position="8"/>
        <end position="21"/>
    </location>
</feature>
<dbReference type="RefSeq" id="WP_116236101.1">
    <property type="nucleotide sequence ID" value="NZ_QRDP01000004.1"/>
</dbReference>